<dbReference type="EMBL" id="CAEZZZ010000108">
    <property type="protein sequence ID" value="CAB4786170.1"/>
    <property type="molecule type" value="Genomic_DNA"/>
</dbReference>
<proteinExistence type="predicted"/>
<reference evidence="2" key="1">
    <citation type="submission" date="2020-05" db="EMBL/GenBank/DDBJ databases">
        <authorList>
            <person name="Chiriac C."/>
            <person name="Salcher M."/>
            <person name="Ghai R."/>
            <person name="Kavagutti S V."/>
        </authorList>
    </citation>
    <scope>NUCLEOTIDE SEQUENCE</scope>
</reference>
<keyword evidence="1" id="KW-1133">Transmembrane helix</keyword>
<feature type="transmembrane region" description="Helical" evidence="1">
    <location>
        <begin position="398"/>
        <end position="418"/>
    </location>
</feature>
<feature type="transmembrane region" description="Helical" evidence="1">
    <location>
        <begin position="368"/>
        <end position="386"/>
    </location>
</feature>
<evidence type="ECO:0000256" key="1">
    <source>
        <dbReference type="SAM" id="Phobius"/>
    </source>
</evidence>
<accession>A0A6J6WN64</accession>
<feature type="transmembrane region" description="Helical" evidence="1">
    <location>
        <begin position="131"/>
        <end position="153"/>
    </location>
</feature>
<evidence type="ECO:0000313" key="2">
    <source>
        <dbReference type="EMBL" id="CAB4786170.1"/>
    </source>
</evidence>
<keyword evidence="1" id="KW-0812">Transmembrane</keyword>
<feature type="transmembrane region" description="Helical" evidence="1">
    <location>
        <begin position="186"/>
        <end position="211"/>
    </location>
</feature>
<gene>
    <name evidence="2" type="ORF">UFOPK2931_01083</name>
</gene>
<feature type="transmembrane region" description="Helical" evidence="1">
    <location>
        <begin position="96"/>
        <end position="119"/>
    </location>
</feature>
<feature type="transmembrane region" description="Helical" evidence="1">
    <location>
        <begin position="424"/>
        <end position="441"/>
    </location>
</feature>
<organism evidence="2">
    <name type="scientific">freshwater metagenome</name>
    <dbReference type="NCBI Taxonomy" id="449393"/>
    <lineage>
        <taxon>unclassified sequences</taxon>
        <taxon>metagenomes</taxon>
        <taxon>ecological metagenomes</taxon>
    </lineage>
</organism>
<dbReference type="AlphaFoldDB" id="A0A6J6WN64"/>
<feature type="transmembrane region" description="Helical" evidence="1">
    <location>
        <begin position="27"/>
        <end position="45"/>
    </location>
</feature>
<name>A0A6J6WN64_9ZZZZ</name>
<keyword evidence="1" id="KW-0472">Membrane</keyword>
<feature type="transmembrane region" description="Helical" evidence="1">
    <location>
        <begin position="223"/>
        <end position="242"/>
    </location>
</feature>
<sequence length="462" mass="50212">MSKNKHKQNGAAKPASSLKGNKARRNLFFISLTFLVAKLILILTIQDGGWLGADGENYLNAMNGLLKDGIFSNAHLLSYWPAGYSIILWGLSKISLAHLLTVISVFQTIIYFIGCAYFVEKLRQTRLTRLAVPVAFLLAINPTLSLSSLAVGYESPMASLMILSIGLIIHTELNPSKKTLWKTLPFIAGLQGLSAFMQPRGLLISFFMFLIWGLRLSSRKQGALLLIAGMAIVMVLPAGEIVRNVRANDFVSISTNLGTTMFIGIGDGATGGYNGKYNGVPCPAAEKGTEAKIDSAKVKCAVIWYLKNPGKTLVLAFKKSEFFWSPWSGPLGNGTMARNPWLKIDPIVNIAKGSKQGYDLVYGPFGKIVSWLWLLGGLGLLFAGFFGMFKMGGTERLLGLLTGVPVLLGWLTSIGTIGDHRFRIPTMTASLFLQVAGFVALKRGKFKKITGLSALEPRGRAR</sequence>
<protein>
    <submittedName>
        <fullName evidence="2">Unannotated protein</fullName>
    </submittedName>
</protein>